<evidence type="ECO:0000313" key="4">
    <source>
        <dbReference type="Proteomes" id="UP000264217"/>
    </source>
</evidence>
<dbReference type="PROSITE" id="PS51781">
    <property type="entry name" value="SH3B"/>
    <property type="match status" value="1"/>
</dbReference>
<sequence>MDWGKIKRVRRYAYLLILVNIALGYLLFKRSEGRKISATTVEDRTNAHIVARRGVKLRVGPDAGSGSIATIADKERVTVVGDSLTNGWMEVVYQDQQGWVWGDYVEVE</sequence>
<dbReference type="Gene3D" id="2.30.30.40">
    <property type="entry name" value="SH3 Domains"/>
    <property type="match status" value="1"/>
</dbReference>
<feature type="domain" description="SH3b" evidence="2">
    <location>
        <begin position="44"/>
        <end position="108"/>
    </location>
</feature>
<dbReference type="InterPro" id="IPR003646">
    <property type="entry name" value="SH3-like_bac-type"/>
</dbReference>
<evidence type="ECO:0000259" key="2">
    <source>
        <dbReference type="PROSITE" id="PS51781"/>
    </source>
</evidence>
<evidence type="ECO:0000313" key="3">
    <source>
        <dbReference type="EMBL" id="RFZ92868.1"/>
    </source>
</evidence>
<dbReference type="AlphaFoldDB" id="A0A372NUD6"/>
<comment type="caution">
    <text evidence="3">The sequence shown here is derived from an EMBL/GenBank/DDBJ whole genome shotgun (WGS) entry which is preliminary data.</text>
</comment>
<keyword evidence="1" id="KW-0812">Transmembrane</keyword>
<dbReference type="OrthoDB" id="983201at2"/>
<keyword evidence="1" id="KW-1133">Transmembrane helix</keyword>
<keyword evidence="1" id="KW-0472">Membrane</keyword>
<dbReference type="Pfam" id="PF08239">
    <property type="entry name" value="SH3_3"/>
    <property type="match status" value="1"/>
</dbReference>
<gene>
    <name evidence="3" type="ORF">D0C36_15875</name>
</gene>
<evidence type="ECO:0000256" key="1">
    <source>
        <dbReference type="SAM" id="Phobius"/>
    </source>
</evidence>
<accession>A0A372NUD6</accession>
<protein>
    <submittedName>
        <fullName evidence="3">SH3 domain-containing protein</fullName>
    </submittedName>
</protein>
<feature type="transmembrane region" description="Helical" evidence="1">
    <location>
        <begin position="12"/>
        <end position="28"/>
    </location>
</feature>
<proteinExistence type="predicted"/>
<organism evidence="3 4">
    <name type="scientific">Mucilaginibacter conchicola</name>
    <dbReference type="NCBI Taxonomy" id="2303333"/>
    <lineage>
        <taxon>Bacteria</taxon>
        <taxon>Pseudomonadati</taxon>
        <taxon>Bacteroidota</taxon>
        <taxon>Sphingobacteriia</taxon>
        <taxon>Sphingobacteriales</taxon>
        <taxon>Sphingobacteriaceae</taxon>
        <taxon>Mucilaginibacter</taxon>
    </lineage>
</organism>
<dbReference type="EMBL" id="QWDC01000002">
    <property type="protein sequence ID" value="RFZ92868.1"/>
    <property type="molecule type" value="Genomic_DNA"/>
</dbReference>
<reference evidence="3 4" key="1">
    <citation type="submission" date="2018-08" db="EMBL/GenBank/DDBJ databases">
        <title>Mucilaginibacter sp. MYSH2.</title>
        <authorList>
            <person name="Seo T."/>
        </authorList>
    </citation>
    <scope>NUCLEOTIDE SEQUENCE [LARGE SCALE GENOMIC DNA]</scope>
    <source>
        <strain evidence="3 4">MYSH2</strain>
    </source>
</reference>
<dbReference type="RefSeq" id="WP_117392577.1">
    <property type="nucleotide sequence ID" value="NZ_QWDC01000002.1"/>
</dbReference>
<dbReference type="Proteomes" id="UP000264217">
    <property type="component" value="Unassembled WGS sequence"/>
</dbReference>
<keyword evidence="4" id="KW-1185">Reference proteome</keyword>
<name>A0A372NUD6_9SPHI</name>